<sequence>MKSIVEEYVMPESHQSNMEVIGVMYLKLVGEKTITQEGVKSKCLLVRYKDIPRILGKSDEELIKIHKLSGATIELFCDTAVMIHRLSYLQLLGSADEVEVAEMLLVDAVTKAYDEKEFVPTALMPPSICHHTMTIPVMKDVPLLGFNGSNLLKMESQTCSWIELDTVCDSSVLVINIYGERLNLTNAIKIIKEQICEYEELKHKLDEEDGVASGEEPEV</sequence>
<name>A0AA36A5K5_LACSI</name>
<proteinExistence type="predicted"/>
<accession>A0AA36A5K5</accession>
<protein>
    <submittedName>
        <fullName evidence="1">Uncharacterized protein</fullName>
    </submittedName>
</protein>
<keyword evidence="2" id="KW-1185">Reference proteome</keyword>
<organism evidence="1 2">
    <name type="scientific">Lactuca saligna</name>
    <name type="common">Willowleaf lettuce</name>
    <dbReference type="NCBI Taxonomy" id="75948"/>
    <lineage>
        <taxon>Eukaryota</taxon>
        <taxon>Viridiplantae</taxon>
        <taxon>Streptophyta</taxon>
        <taxon>Embryophyta</taxon>
        <taxon>Tracheophyta</taxon>
        <taxon>Spermatophyta</taxon>
        <taxon>Magnoliopsida</taxon>
        <taxon>eudicotyledons</taxon>
        <taxon>Gunneridae</taxon>
        <taxon>Pentapetalae</taxon>
        <taxon>asterids</taxon>
        <taxon>campanulids</taxon>
        <taxon>Asterales</taxon>
        <taxon>Asteraceae</taxon>
        <taxon>Cichorioideae</taxon>
        <taxon>Cichorieae</taxon>
        <taxon>Lactucinae</taxon>
        <taxon>Lactuca</taxon>
    </lineage>
</organism>
<evidence type="ECO:0000313" key="1">
    <source>
        <dbReference type="EMBL" id="CAI9304216.1"/>
    </source>
</evidence>
<dbReference type="AlphaFoldDB" id="A0AA36A5K5"/>
<gene>
    <name evidence="1" type="ORF">LSALG_LOCUS42617</name>
</gene>
<evidence type="ECO:0000313" key="2">
    <source>
        <dbReference type="Proteomes" id="UP001177003"/>
    </source>
</evidence>
<reference evidence="1" key="1">
    <citation type="submission" date="2023-04" db="EMBL/GenBank/DDBJ databases">
        <authorList>
            <person name="Vijverberg K."/>
            <person name="Xiong W."/>
            <person name="Schranz E."/>
        </authorList>
    </citation>
    <scope>NUCLEOTIDE SEQUENCE</scope>
</reference>
<dbReference type="EMBL" id="OX465085">
    <property type="protein sequence ID" value="CAI9304216.1"/>
    <property type="molecule type" value="Genomic_DNA"/>
</dbReference>
<dbReference type="Proteomes" id="UP001177003">
    <property type="component" value="Chromosome 9"/>
</dbReference>